<dbReference type="GeneID" id="94430009"/>
<feature type="non-terminal residue" evidence="2">
    <location>
        <position position="63"/>
    </location>
</feature>
<protein>
    <submittedName>
        <fullName evidence="2">Uncharacterized protein</fullName>
    </submittedName>
</protein>
<dbReference type="EMBL" id="MIGC01003380">
    <property type="protein sequence ID" value="PHJ19528.1"/>
    <property type="molecule type" value="Genomic_DNA"/>
</dbReference>
<name>A0A2C6KSS8_9APIC</name>
<sequence length="63" mass="6389">EKAEEGDSLNSSSPPSSSPSGPSGSKASSSAVGLKRGKSPHIVPVLQLRSSGLGSPKKEDERE</sequence>
<proteinExistence type="predicted"/>
<evidence type="ECO:0000313" key="3">
    <source>
        <dbReference type="Proteomes" id="UP000221165"/>
    </source>
</evidence>
<dbReference type="VEuPathDB" id="ToxoDB:CSUI_006644"/>
<comment type="caution">
    <text evidence="2">The sequence shown here is derived from an EMBL/GenBank/DDBJ whole genome shotgun (WGS) entry which is preliminary data.</text>
</comment>
<reference evidence="2 3" key="1">
    <citation type="journal article" date="2017" name="Int. J. Parasitol.">
        <title>The genome of the protozoan parasite Cystoisospora suis and a reverse vaccinology approach to identify vaccine candidates.</title>
        <authorList>
            <person name="Palmieri N."/>
            <person name="Shrestha A."/>
            <person name="Ruttkowski B."/>
            <person name="Beck T."/>
            <person name="Vogl C."/>
            <person name="Tomley F."/>
            <person name="Blake D.P."/>
            <person name="Joachim A."/>
        </authorList>
    </citation>
    <scope>NUCLEOTIDE SEQUENCE [LARGE SCALE GENOMIC DNA]</scope>
    <source>
        <strain evidence="2 3">Wien I</strain>
    </source>
</reference>
<dbReference type="RefSeq" id="XP_067921227.1">
    <property type="nucleotide sequence ID" value="XM_068066798.1"/>
</dbReference>
<feature type="compositionally biased region" description="Low complexity" evidence="1">
    <location>
        <begin position="11"/>
        <end position="31"/>
    </location>
</feature>
<accession>A0A2C6KSS8</accession>
<feature type="non-terminal residue" evidence="2">
    <location>
        <position position="1"/>
    </location>
</feature>
<keyword evidence="3" id="KW-1185">Reference proteome</keyword>
<dbReference type="Proteomes" id="UP000221165">
    <property type="component" value="Unassembled WGS sequence"/>
</dbReference>
<organism evidence="2 3">
    <name type="scientific">Cystoisospora suis</name>
    <dbReference type="NCBI Taxonomy" id="483139"/>
    <lineage>
        <taxon>Eukaryota</taxon>
        <taxon>Sar</taxon>
        <taxon>Alveolata</taxon>
        <taxon>Apicomplexa</taxon>
        <taxon>Conoidasida</taxon>
        <taxon>Coccidia</taxon>
        <taxon>Eucoccidiorida</taxon>
        <taxon>Eimeriorina</taxon>
        <taxon>Sarcocystidae</taxon>
        <taxon>Cystoisospora</taxon>
    </lineage>
</organism>
<feature type="region of interest" description="Disordered" evidence="1">
    <location>
        <begin position="1"/>
        <end position="63"/>
    </location>
</feature>
<gene>
    <name evidence="2" type="ORF">CSUI_006644</name>
</gene>
<evidence type="ECO:0000313" key="2">
    <source>
        <dbReference type="EMBL" id="PHJ19528.1"/>
    </source>
</evidence>
<dbReference type="AlphaFoldDB" id="A0A2C6KSS8"/>
<evidence type="ECO:0000256" key="1">
    <source>
        <dbReference type="SAM" id="MobiDB-lite"/>
    </source>
</evidence>